<evidence type="ECO:0000313" key="7">
    <source>
        <dbReference type="EMBL" id="GIN98535.1"/>
    </source>
</evidence>
<dbReference type="EMBL" id="QYTW02000004">
    <property type="protein sequence ID" value="RST60427.1"/>
    <property type="molecule type" value="Genomic_DNA"/>
</dbReference>
<dbReference type="EMBL" id="BORJ01000015">
    <property type="protein sequence ID" value="GIN98535.1"/>
    <property type="molecule type" value="Genomic_DNA"/>
</dbReference>
<gene>
    <name evidence="8" type="ORF">D5F11_006200</name>
    <name evidence="7" type="ORF">J6TS1_44050</name>
</gene>
<dbReference type="Proteomes" id="UP000287296">
    <property type="component" value="Unassembled WGS sequence"/>
</dbReference>
<dbReference type="RefSeq" id="WP_120115488.1">
    <property type="nucleotide sequence ID" value="NZ_BORI01000009.1"/>
</dbReference>
<evidence type="ECO:0000256" key="3">
    <source>
        <dbReference type="ARBA" id="ARBA00022989"/>
    </source>
</evidence>
<keyword evidence="3 6" id="KW-1133">Transmembrane helix</keyword>
<evidence type="ECO:0000256" key="4">
    <source>
        <dbReference type="ARBA" id="ARBA00023136"/>
    </source>
</evidence>
<evidence type="ECO:0000313" key="9">
    <source>
        <dbReference type="Proteomes" id="UP000287296"/>
    </source>
</evidence>
<evidence type="ECO:0000256" key="2">
    <source>
        <dbReference type="ARBA" id="ARBA00022692"/>
    </source>
</evidence>
<evidence type="ECO:0000256" key="6">
    <source>
        <dbReference type="SAM" id="Phobius"/>
    </source>
</evidence>
<dbReference type="Pfam" id="PF05105">
    <property type="entry name" value="Phage_holin_4_1"/>
    <property type="match status" value="1"/>
</dbReference>
<feature type="transmembrane region" description="Helical" evidence="6">
    <location>
        <begin position="52"/>
        <end position="70"/>
    </location>
</feature>
<comment type="similarity">
    <text evidence="5">Belongs to the bacteriophage holin family. Cp-1 holin subfamily.</text>
</comment>
<evidence type="ECO:0000256" key="5">
    <source>
        <dbReference type="ARBA" id="ARBA00023600"/>
    </source>
</evidence>
<evidence type="ECO:0000256" key="1">
    <source>
        <dbReference type="ARBA" id="ARBA00004141"/>
    </source>
</evidence>
<keyword evidence="4 6" id="KW-0472">Membrane</keyword>
<accession>A0A429XAG7</accession>
<reference evidence="7 10" key="2">
    <citation type="submission" date="2021-03" db="EMBL/GenBank/DDBJ databases">
        <title>Antimicrobial resistance genes in bacteria isolated from Japanese honey, and their potential for conferring macrolide and lincosamide resistance in the American foulbrood pathogen Paenibacillus larvae.</title>
        <authorList>
            <person name="Okamoto M."/>
            <person name="Kumagai M."/>
            <person name="Kanamori H."/>
            <person name="Takamatsu D."/>
        </authorList>
    </citation>
    <scope>NUCLEOTIDE SEQUENCE [LARGE SCALE GENOMIC DNA]</scope>
    <source>
        <strain evidence="7 10">J6TS1</strain>
    </source>
</reference>
<keyword evidence="10" id="KW-1185">Reference proteome</keyword>
<proteinExistence type="inferred from homology"/>
<comment type="subcellular location">
    <subcellularLocation>
        <location evidence="1">Membrane</location>
        <topology evidence="1">Multi-pass membrane protein</topology>
    </subcellularLocation>
</comment>
<reference evidence="8 9" key="1">
    <citation type="submission" date="2018-12" db="EMBL/GenBank/DDBJ databases">
        <authorList>
            <person name="Sun L."/>
            <person name="Chen Z."/>
        </authorList>
    </citation>
    <scope>NUCLEOTIDE SEQUENCE [LARGE SCALE GENOMIC DNA]</scope>
    <source>
        <strain evidence="8 9">LMG 29736</strain>
    </source>
</reference>
<evidence type="ECO:0000313" key="10">
    <source>
        <dbReference type="Proteomes" id="UP000680670"/>
    </source>
</evidence>
<dbReference type="GO" id="GO:0016020">
    <property type="term" value="C:membrane"/>
    <property type="evidence" value="ECO:0007669"/>
    <property type="project" value="UniProtKB-SubCell"/>
</dbReference>
<comment type="caution">
    <text evidence="8">The sequence shown here is derived from an EMBL/GenBank/DDBJ whole genome shotgun (WGS) entry which is preliminary data.</text>
</comment>
<evidence type="ECO:0000313" key="8">
    <source>
        <dbReference type="EMBL" id="RST60427.1"/>
    </source>
</evidence>
<dbReference type="InterPro" id="IPR006480">
    <property type="entry name" value="Phage_holin_4_1"/>
</dbReference>
<dbReference type="OrthoDB" id="88184at2"/>
<keyword evidence="2 6" id="KW-0812">Transmembrane</keyword>
<name>A0A429XAG7_SIMTE</name>
<dbReference type="NCBIfam" id="TIGR01593">
    <property type="entry name" value="holin_tox_secr"/>
    <property type="match status" value="1"/>
</dbReference>
<sequence>MGWSVAIFFKKNAASKKALKGLLKKAAMLLVVVVANQLDVVARSGGHFMRNAMIFFLIGMEGISFIENLGHMGVRVPKQI</sequence>
<organism evidence="8 9">
    <name type="scientific">Siminovitchia terrae</name>
    <name type="common">Bacillus terrae</name>
    <dbReference type="NCBI Taxonomy" id="1914933"/>
    <lineage>
        <taxon>Bacteria</taxon>
        <taxon>Bacillati</taxon>
        <taxon>Bacillota</taxon>
        <taxon>Bacilli</taxon>
        <taxon>Bacillales</taxon>
        <taxon>Bacillaceae</taxon>
        <taxon>Siminovitchia</taxon>
    </lineage>
</organism>
<dbReference type="AlphaFoldDB" id="A0A429XAG7"/>
<dbReference type="Proteomes" id="UP000680670">
    <property type="component" value="Unassembled WGS sequence"/>
</dbReference>
<protein>
    <submittedName>
        <fullName evidence="8">Holin</fullName>
    </submittedName>
</protein>